<proteinExistence type="predicted"/>
<feature type="modified residue" description="4-aspartylphosphate" evidence="2">
    <location>
        <position position="52"/>
    </location>
</feature>
<dbReference type="PANTHER" id="PTHR44591:SF3">
    <property type="entry name" value="RESPONSE REGULATORY DOMAIN-CONTAINING PROTEIN"/>
    <property type="match status" value="1"/>
</dbReference>
<dbReference type="AlphaFoldDB" id="A3TU99"/>
<dbReference type="STRING" id="252305.OB2597_08134"/>
<dbReference type="PROSITE" id="PS50110">
    <property type="entry name" value="RESPONSE_REGULATORY"/>
    <property type="match status" value="1"/>
</dbReference>
<evidence type="ECO:0000256" key="2">
    <source>
        <dbReference type="PROSITE-ProRule" id="PRU00169"/>
    </source>
</evidence>
<reference evidence="4 5" key="1">
    <citation type="journal article" date="2010" name="J. Bacteriol.">
        <title>Genome sequences of Oceanicola granulosus HTCC2516(T) and Oceanicola batsensis HTCC2597(TDelta).</title>
        <authorList>
            <person name="Thrash J.C."/>
            <person name="Cho J.C."/>
            <person name="Vergin K.L."/>
            <person name="Giovannoni S.J."/>
        </authorList>
    </citation>
    <scope>NUCLEOTIDE SEQUENCE [LARGE SCALE GENOMIC DNA]</scope>
    <source>
        <strain evidence="5">ATCC BAA-863 / DSM 15984 / KCTC 12145 / HTCC2597</strain>
    </source>
</reference>
<keyword evidence="5" id="KW-1185">Reference proteome</keyword>
<dbReference type="PANTHER" id="PTHR44591">
    <property type="entry name" value="STRESS RESPONSE REGULATOR PROTEIN 1"/>
    <property type="match status" value="1"/>
</dbReference>
<dbReference type="InterPro" id="IPR050595">
    <property type="entry name" value="Bact_response_regulator"/>
</dbReference>
<dbReference type="RefSeq" id="WP_009805850.1">
    <property type="nucleotide sequence ID" value="NZ_CH724131.1"/>
</dbReference>
<dbReference type="HOGENOM" id="CLU_000445_69_8_5"/>
<evidence type="ECO:0000313" key="5">
    <source>
        <dbReference type="Proteomes" id="UP000004318"/>
    </source>
</evidence>
<comment type="caution">
    <text evidence="4">The sequence shown here is derived from an EMBL/GenBank/DDBJ whole genome shotgun (WGS) entry which is preliminary data.</text>
</comment>
<accession>A3TU99</accession>
<organism evidence="4 5">
    <name type="scientific">Pseudooceanicola batsensis (strain ATCC BAA-863 / DSM 15984 / KCTC 12145 / HTCC2597)</name>
    <name type="common">Oceanicola batsensis</name>
    <dbReference type="NCBI Taxonomy" id="252305"/>
    <lineage>
        <taxon>Bacteria</taxon>
        <taxon>Pseudomonadati</taxon>
        <taxon>Pseudomonadota</taxon>
        <taxon>Alphaproteobacteria</taxon>
        <taxon>Rhodobacterales</taxon>
        <taxon>Paracoccaceae</taxon>
        <taxon>Pseudooceanicola</taxon>
    </lineage>
</organism>
<dbReference type="GO" id="GO:0000160">
    <property type="term" value="P:phosphorelay signal transduction system"/>
    <property type="evidence" value="ECO:0007669"/>
    <property type="project" value="InterPro"/>
</dbReference>
<dbReference type="OrthoDB" id="9802155at2"/>
<dbReference type="SUPFAM" id="SSF52172">
    <property type="entry name" value="CheY-like"/>
    <property type="match status" value="1"/>
</dbReference>
<dbReference type="InterPro" id="IPR011006">
    <property type="entry name" value="CheY-like_superfamily"/>
</dbReference>
<dbReference type="Gene3D" id="3.40.50.2300">
    <property type="match status" value="1"/>
</dbReference>
<evidence type="ECO:0000313" key="4">
    <source>
        <dbReference type="EMBL" id="EAQ04095.1"/>
    </source>
</evidence>
<feature type="domain" description="Response regulatory" evidence="3">
    <location>
        <begin position="3"/>
        <end position="119"/>
    </location>
</feature>
<dbReference type="InterPro" id="IPR001789">
    <property type="entry name" value="Sig_transdc_resp-reg_receiver"/>
</dbReference>
<dbReference type="eggNOG" id="COG0745">
    <property type="taxonomic scope" value="Bacteria"/>
</dbReference>
<dbReference type="Pfam" id="PF00072">
    <property type="entry name" value="Response_reg"/>
    <property type="match status" value="1"/>
</dbReference>
<evidence type="ECO:0000256" key="1">
    <source>
        <dbReference type="ARBA" id="ARBA00022553"/>
    </source>
</evidence>
<name>A3TU99_PSEBH</name>
<evidence type="ECO:0000259" key="3">
    <source>
        <dbReference type="PROSITE" id="PS50110"/>
    </source>
</evidence>
<dbReference type="SMART" id="SM00448">
    <property type="entry name" value="REC"/>
    <property type="match status" value="1"/>
</dbReference>
<dbReference type="EMBL" id="AAMO01000002">
    <property type="protein sequence ID" value="EAQ04095.1"/>
    <property type="molecule type" value="Genomic_DNA"/>
</dbReference>
<protein>
    <submittedName>
        <fullName evidence="4">Two-component response regulator</fullName>
    </submittedName>
</protein>
<gene>
    <name evidence="4" type="ORF">OB2597_08134</name>
</gene>
<sequence>MASILIADDDPDYLDAFSTGMQVFGHEITTAQNGESALKILSEQRFDIVFLDIVMRGGGAISLIHDIRGMLPSIPIVVISGRVELFETPVFREGFRLADARMKKSASLQQLQSVVTRLLI</sequence>
<dbReference type="Proteomes" id="UP000004318">
    <property type="component" value="Unassembled WGS sequence"/>
</dbReference>
<keyword evidence="1 2" id="KW-0597">Phosphoprotein</keyword>